<keyword evidence="11" id="KW-0812">Transmembrane</keyword>
<evidence type="ECO:0000256" key="10">
    <source>
        <dbReference type="SAM" id="Coils"/>
    </source>
</evidence>
<dbReference type="PROSITE" id="PS50005">
    <property type="entry name" value="TPR"/>
    <property type="match status" value="1"/>
</dbReference>
<dbReference type="PANTHER" id="PTHR24421">
    <property type="entry name" value="NITRATE/NITRITE SENSOR PROTEIN NARX-RELATED"/>
    <property type="match status" value="1"/>
</dbReference>
<gene>
    <name evidence="13" type="ORF">MQE36_09080</name>
</gene>
<dbReference type="InterPro" id="IPR003594">
    <property type="entry name" value="HATPase_dom"/>
</dbReference>
<evidence type="ECO:0000256" key="4">
    <source>
        <dbReference type="ARBA" id="ARBA00022679"/>
    </source>
</evidence>
<keyword evidence="6 13" id="KW-0418">Kinase</keyword>
<dbReference type="Gene3D" id="3.30.565.10">
    <property type="entry name" value="Histidine kinase-like ATPase, C-terminal domain"/>
    <property type="match status" value="1"/>
</dbReference>
<evidence type="ECO:0000256" key="11">
    <source>
        <dbReference type="SAM" id="Phobius"/>
    </source>
</evidence>
<evidence type="ECO:0000256" key="3">
    <source>
        <dbReference type="ARBA" id="ARBA00022553"/>
    </source>
</evidence>
<keyword evidence="3" id="KW-0597">Phosphoprotein</keyword>
<dbReference type="SMART" id="SM00028">
    <property type="entry name" value="TPR"/>
    <property type="match status" value="3"/>
</dbReference>
<dbReference type="GO" id="GO:0016301">
    <property type="term" value="F:kinase activity"/>
    <property type="evidence" value="ECO:0007669"/>
    <property type="project" value="UniProtKB-KW"/>
</dbReference>
<protein>
    <recommendedName>
        <fullName evidence="2">histidine kinase</fullName>
        <ecNumber evidence="2">2.7.13.3</ecNumber>
    </recommendedName>
</protein>
<name>A0ABY3YHQ0_9FLAO</name>
<dbReference type="Gene3D" id="1.25.40.10">
    <property type="entry name" value="Tetratricopeptide repeat domain"/>
    <property type="match status" value="1"/>
</dbReference>
<sequence length="636" mass="72766">MKAYADSLQHALGKEDNDSIKAQIHIQLINYWLYRDTTVAHKHLMEGRALSVNYPYLYGMSYYAEGLYYFNSDAGKSVNAYLKADTILGQLKTREAYIARSNLWNNIAVQKQRKDDDRGHVDVLLNKAIPLAEKAKDSATMAFEYSAVGVSFMNMSQYEKAVPYFNNAINILRHKPSQQPRLVTAYGRAAENYIELNKFPEARAALDSLHAILAPYPDSEHHSLYYMGEGMYYHKLEAYDKAINYFDMGIRSANGTLKDYRIQELNFQKVKTQVAAEKYNDARQLLIKLMNDPEVMDFYGNRIETYDNLAKVYAGLGNMKEAYHWQKEYTILNDSLNDSKLKKDVNALEQKYNNAEKEKRIARLEAENKIALLSARNNRLINWLLGVISVSLLITVILSYSNYKKNKKLAVEKENSYQAQVQKLKQEQQLVSVQAMLKGEERERKRMAQDLHDGLGGILAGVRMNLSEVESKVTQTFQNEIDKIITNVDISLRELRRIAHNLMPETLLRFGLVNALDDLCKSYQAPGINIEFQVYEMNTKMSDNKQLTIYRIIQELLSNALRHSKATEIIVQCSQNKNKCFITVEDNGKGFDPDLPENKKGLGLTNLKNRVKSMKGKLDINSDTEGTIVNIELNVG</sequence>
<dbReference type="InterPro" id="IPR011712">
    <property type="entry name" value="Sig_transdc_His_kin_sub3_dim/P"/>
</dbReference>
<dbReference type="InterPro" id="IPR019734">
    <property type="entry name" value="TPR_rpt"/>
</dbReference>
<keyword evidence="8" id="KW-0902">Two-component regulatory system</keyword>
<dbReference type="SUPFAM" id="SSF48452">
    <property type="entry name" value="TPR-like"/>
    <property type="match status" value="1"/>
</dbReference>
<keyword evidence="7" id="KW-0067">ATP-binding</keyword>
<evidence type="ECO:0000256" key="8">
    <source>
        <dbReference type="ARBA" id="ARBA00023012"/>
    </source>
</evidence>
<evidence type="ECO:0000256" key="9">
    <source>
        <dbReference type="PROSITE-ProRule" id="PRU00339"/>
    </source>
</evidence>
<evidence type="ECO:0000256" key="1">
    <source>
        <dbReference type="ARBA" id="ARBA00000085"/>
    </source>
</evidence>
<evidence type="ECO:0000313" key="14">
    <source>
        <dbReference type="Proteomes" id="UP000829476"/>
    </source>
</evidence>
<feature type="coiled-coil region" evidence="10">
    <location>
        <begin position="338"/>
        <end position="374"/>
    </location>
</feature>
<evidence type="ECO:0000256" key="2">
    <source>
        <dbReference type="ARBA" id="ARBA00012438"/>
    </source>
</evidence>
<dbReference type="PROSITE" id="PS50109">
    <property type="entry name" value="HIS_KIN"/>
    <property type="match status" value="1"/>
</dbReference>
<keyword evidence="11" id="KW-1133">Transmembrane helix</keyword>
<reference evidence="13 14" key="1">
    <citation type="journal article" date="2018" name="Int. J. Syst. Evol. Microbiol.">
        <title>Zhouia spongiae sp. nov., isolated from a marine sponge.</title>
        <authorList>
            <person name="Zhuang L."/>
            <person name="Lin B."/>
            <person name="Qin F."/>
            <person name="Luo L."/>
        </authorList>
    </citation>
    <scope>NUCLEOTIDE SEQUENCE [LARGE SCALE GENOMIC DNA]</scope>
    <source>
        <strain evidence="13 14">HN-Y44</strain>
    </source>
</reference>
<keyword evidence="9" id="KW-0802">TPR repeat</keyword>
<dbReference type="SUPFAM" id="SSF55874">
    <property type="entry name" value="ATPase domain of HSP90 chaperone/DNA topoisomerase II/histidine kinase"/>
    <property type="match status" value="1"/>
</dbReference>
<accession>A0ABY3YHQ0</accession>
<dbReference type="SMART" id="SM00387">
    <property type="entry name" value="HATPase_c"/>
    <property type="match status" value="1"/>
</dbReference>
<evidence type="ECO:0000256" key="7">
    <source>
        <dbReference type="ARBA" id="ARBA00022840"/>
    </source>
</evidence>
<dbReference type="EMBL" id="CP094326">
    <property type="protein sequence ID" value="UNY97250.1"/>
    <property type="molecule type" value="Genomic_DNA"/>
</dbReference>
<feature type="transmembrane region" description="Helical" evidence="11">
    <location>
        <begin position="380"/>
        <end position="400"/>
    </location>
</feature>
<dbReference type="PANTHER" id="PTHR24421:SF10">
    <property type="entry name" value="NITRATE_NITRITE SENSOR PROTEIN NARQ"/>
    <property type="match status" value="1"/>
</dbReference>
<feature type="repeat" description="TPR" evidence="9">
    <location>
        <begin position="142"/>
        <end position="175"/>
    </location>
</feature>
<comment type="catalytic activity">
    <reaction evidence="1">
        <text>ATP + protein L-histidine = ADP + protein N-phospho-L-histidine.</text>
        <dbReference type="EC" id="2.7.13.3"/>
    </reaction>
</comment>
<keyword evidence="4" id="KW-0808">Transferase</keyword>
<evidence type="ECO:0000256" key="5">
    <source>
        <dbReference type="ARBA" id="ARBA00022741"/>
    </source>
</evidence>
<dbReference type="CDD" id="cd16917">
    <property type="entry name" value="HATPase_UhpB-NarQ-NarX-like"/>
    <property type="match status" value="1"/>
</dbReference>
<dbReference type="Pfam" id="PF07730">
    <property type="entry name" value="HisKA_3"/>
    <property type="match status" value="1"/>
</dbReference>
<evidence type="ECO:0000313" key="13">
    <source>
        <dbReference type="EMBL" id="UNY97250.1"/>
    </source>
</evidence>
<dbReference type="InterPro" id="IPR011990">
    <property type="entry name" value="TPR-like_helical_dom_sf"/>
</dbReference>
<keyword evidence="11" id="KW-0472">Membrane</keyword>
<evidence type="ECO:0000256" key="6">
    <source>
        <dbReference type="ARBA" id="ARBA00022777"/>
    </source>
</evidence>
<organism evidence="13 14">
    <name type="scientific">Zhouia spongiae</name>
    <dbReference type="NCBI Taxonomy" id="2202721"/>
    <lineage>
        <taxon>Bacteria</taxon>
        <taxon>Pseudomonadati</taxon>
        <taxon>Bacteroidota</taxon>
        <taxon>Flavobacteriia</taxon>
        <taxon>Flavobacteriales</taxon>
        <taxon>Flavobacteriaceae</taxon>
        <taxon>Zhouia</taxon>
    </lineage>
</organism>
<evidence type="ECO:0000259" key="12">
    <source>
        <dbReference type="PROSITE" id="PS50109"/>
    </source>
</evidence>
<keyword evidence="14" id="KW-1185">Reference proteome</keyword>
<proteinExistence type="predicted"/>
<dbReference type="InterPro" id="IPR036890">
    <property type="entry name" value="HATPase_C_sf"/>
</dbReference>
<dbReference type="EC" id="2.7.13.3" evidence="2"/>
<keyword evidence="5" id="KW-0547">Nucleotide-binding</keyword>
<dbReference type="Pfam" id="PF02518">
    <property type="entry name" value="HATPase_c"/>
    <property type="match status" value="1"/>
</dbReference>
<dbReference type="InterPro" id="IPR050482">
    <property type="entry name" value="Sensor_HK_TwoCompSys"/>
</dbReference>
<dbReference type="Gene3D" id="1.20.5.1930">
    <property type="match status" value="1"/>
</dbReference>
<keyword evidence="10" id="KW-0175">Coiled coil</keyword>
<feature type="domain" description="Histidine kinase" evidence="12">
    <location>
        <begin position="446"/>
        <end position="636"/>
    </location>
</feature>
<dbReference type="InterPro" id="IPR005467">
    <property type="entry name" value="His_kinase_dom"/>
</dbReference>
<dbReference type="RefSeq" id="WP_242935664.1">
    <property type="nucleotide sequence ID" value="NZ_CP094326.1"/>
</dbReference>
<dbReference type="Proteomes" id="UP000829476">
    <property type="component" value="Chromosome"/>
</dbReference>